<dbReference type="InterPro" id="IPR010610">
    <property type="entry name" value="EryCIII-like_C"/>
</dbReference>
<dbReference type="SMART" id="SM00233">
    <property type="entry name" value="PH"/>
    <property type="match status" value="1"/>
</dbReference>
<comment type="catalytic activity">
    <reaction evidence="6">
        <text>ergosterol + UDP-alpha-D-glucose = ergosteryl 3-beta-D-glucoside + UDP + H(+)</text>
        <dbReference type="Rhea" id="RHEA:61836"/>
        <dbReference type="ChEBI" id="CHEBI:15378"/>
        <dbReference type="ChEBI" id="CHEBI:16933"/>
        <dbReference type="ChEBI" id="CHEBI:52973"/>
        <dbReference type="ChEBI" id="CHEBI:58223"/>
        <dbReference type="ChEBI" id="CHEBI:58885"/>
    </reaction>
    <physiologicalReaction direction="left-to-right" evidence="6">
        <dbReference type="Rhea" id="RHEA:61837"/>
    </physiologicalReaction>
</comment>
<dbReference type="InterPro" id="IPR004182">
    <property type="entry name" value="GRAM"/>
</dbReference>
<comment type="catalytic activity">
    <reaction evidence="7">
        <text>a sterol + UDP-alpha-D-glucose = a sterol 3-beta-D-glucoside + UDP + H(+)</text>
        <dbReference type="Rhea" id="RHEA:22724"/>
        <dbReference type="ChEBI" id="CHEBI:15378"/>
        <dbReference type="ChEBI" id="CHEBI:15889"/>
        <dbReference type="ChEBI" id="CHEBI:37424"/>
        <dbReference type="ChEBI" id="CHEBI:58223"/>
        <dbReference type="ChEBI" id="CHEBI:58885"/>
        <dbReference type="EC" id="2.4.1.173"/>
    </reaction>
    <physiologicalReaction direction="left-to-right" evidence="7">
        <dbReference type="Rhea" id="RHEA:22725"/>
    </physiologicalReaction>
</comment>
<dbReference type="FunFam" id="3.40.50.2000:FF:000029">
    <property type="entry name" value="Sterol 3-beta-glucosyltransferase"/>
    <property type="match status" value="1"/>
</dbReference>
<dbReference type="Pfam" id="PF03033">
    <property type="entry name" value="Glyco_transf_28"/>
    <property type="match status" value="1"/>
</dbReference>
<evidence type="ECO:0000256" key="6">
    <source>
        <dbReference type="ARBA" id="ARBA00047886"/>
    </source>
</evidence>
<dbReference type="GO" id="GO:0016906">
    <property type="term" value="F:sterol 3-beta-glucosyltransferase activity"/>
    <property type="evidence" value="ECO:0007669"/>
    <property type="project" value="UniProtKB-EC"/>
</dbReference>
<feature type="compositionally biased region" description="Basic and acidic residues" evidence="8">
    <location>
        <begin position="1025"/>
        <end position="1038"/>
    </location>
</feature>
<keyword evidence="11" id="KW-1185">Reference proteome</keyword>
<dbReference type="InterPro" id="IPR011993">
    <property type="entry name" value="PH-like_dom_sf"/>
</dbReference>
<feature type="compositionally biased region" description="Basic and acidic residues" evidence="8">
    <location>
        <begin position="289"/>
        <end position="309"/>
    </location>
</feature>
<comment type="caution">
    <text evidence="10">The sequence shown here is derived from an EMBL/GenBank/DDBJ whole genome shotgun (WGS) entry which is preliminary data.</text>
</comment>
<feature type="compositionally biased region" description="Polar residues" evidence="8">
    <location>
        <begin position="274"/>
        <end position="285"/>
    </location>
</feature>
<dbReference type="Pfam" id="PF00169">
    <property type="entry name" value="PH"/>
    <property type="match status" value="1"/>
</dbReference>
<dbReference type="SMART" id="SM00568">
    <property type="entry name" value="GRAM"/>
    <property type="match status" value="1"/>
</dbReference>
<feature type="compositionally biased region" description="Basic and acidic residues" evidence="8">
    <location>
        <begin position="1143"/>
        <end position="1155"/>
    </location>
</feature>
<dbReference type="InterPro" id="IPR001849">
    <property type="entry name" value="PH_domain"/>
</dbReference>
<organism evidence="10 11">
    <name type="scientific">Entomortierella chlamydospora</name>
    <dbReference type="NCBI Taxonomy" id="101097"/>
    <lineage>
        <taxon>Eukaryota</taxon>
        <taxon>Fungi</taxon>
        <taxon>Fungi incertae sedis</taxon>
        <taxon>Mucoromycota</taxon>
        <taxon>Mortierellomycotina</taxon>
        <taxon>Mortierellomycetes</taxon>
        <taxon>Mortierellales</taxon>
        <taxon>Mortierellaceae</taxon>
        <taxon>Entomortierella</taxon>
    </lineage>
</organism>
<evidence type="ECO:0000256" key="4">
    <source>
        <dbReference type="ARBA" id="ARBA00022679"/>
    </source>
</evidence>
<evidence type="ECO:0000256" key="7">
    <source>
        <dbReference type="ARBA" id="ARBA00049453"/>
    </source>
</evidence>
<evidence type="ECO:0000313" key="10">
    <source>
        <dbReference type="EMBL" id="KAG0014360.1"/>
    </source>
</evidence>
<evidence type="ECO:0000256" key="3">
    <source>
        <dbReference type="ARBA" id="ARBA00022676"/>
    </source>
</evidence>
<dbReference type="InterPro" id="IPR004276">
    <property type="entry name" value="GlycoTrans_28_N"/>
</dbReference>
<reference evidence="10" key="1">
    <citation type="journal article" date="2020" name="Fungal Divers.">
        <title>Resolving the Mortierellaceae phylogeny through synthesis of multi-gene phylogenetics and phylogenomics.</title>
        <authorList>
            <person name="Vandepol N."/>
            <person name="Liber J."/>
            <person name="Desiro A."/>
            <person name="Na H."/>
            <person name="Kennedy M."/>
            <person name="Barry K."/>
            <person name="Grigoriev I.V."/>
            <person name="Miller A.N."/>
            <person name="O'Donnell K."/>
            <person name="Stajich J.E."/>
            <person name="Bonito G."/>
        </authorList>
    </citation>
    <scope>NUCLEOTIDE SEQUENCE</scope>
    <source>
        <strain evidence="10">NRRL 2769</strain>
    </source>
</reference>
<dbReference type="FunFam" id="3.40.50.2000:FF:000009">
    <property type="entry name" value="Sterol 3-beta-glucosyltransferase UGT80A2"/>
    <property type="match status" value="1"/>
</dbReference>
<dbReference type="InterPro" id="IPR050426">
    <property type="entry name" value="Glycosyltransferase_28"/>
</dbReference>
<dbReference type="InterPro" id="IPR002213">
    <property type="entry name" value="UDP_glucos_trans"/>
</dbReference>
<feature type="region of interest" description="Disordered" evidence="8">
    <location>
        <begin position="1010"/>
        <end position="1038"/>
    </location>
</feature>
<evidence type="ECO:0000256" key="1">
    <source>
        <dbReference type="ARBA" id="ARBA00006962"/>
    </source>
</evidence>
<feature type="domain" description="PH" evidence="9">
    <location>
        <begin position="34"/>
        <end position="128"/>
    </location>
</feature>
<protein>
    <recommendedName>
        <fullName evidence="2">sterol 3beta-glucosyltransferase</fullName>
        <ecNumber evidence="2">2.4.1.173</ecNumber>
    </recommendedName>
    <alternativeName>
        <fullName evidence="5">Autophagy-related protein 26</fullName>
    </alternativeName>
</protein>
<dbReference type="GO" id="GO:0005975">
    <property type="term" value="P:carbohydrate metabolic process"/>
    <property type="evidence" value="ECO:0007669"/>
    <property type="project" value="InterPro"/>
</dbReference>
<dbReference type="SUPFAM" id="SSF50729">
    <property type="entry name" value="PH domain-like"/>
    <property type="match status" value="1"/>
</dbReference>
<keyword evidence="4" id="KW-0808">Transferase</keyword>
<proteinExistence type="inferred from homology"/>
<feature type="region of interest" description="Disordered" evidence="8">
    <location>
        <begin position="274"/>
        <end position="311"/>
    </location>
</feature>
<keyword evidence="3" id="KW-0328">Glycosyltransferase</keyword>
<comment type="similarity">
    <text evidence="1">Belongs to the glycosyltransferase 28 family.</text>
</comment>
<dbReference type="SUPFAM" id="SSF53756">
    <property type="entry name" value="UDP-Glycosyltransferase/glycogen phosphorylase"/>
    <property type="match status" value="1"/>
</dbReference>
<evidence type="ECO:0000256" key="2">
    <source>
        <dbReference type="ARBA" id="ARBA00012650"/>
    </source>
</evidence>
<evidence type="ECO:0000313" key="11">
    <source>
        <dbReference type="Proteomes" id="UP000703661"/>
    </source>
</evidence>
<evidence type="ECO:0000256" key="8">
    <source>
        <dbReference type="SAM" id="MobiDB-lite"/>
    </source>
</evidence>
<dbReference type="AlphaFoldDB" id="A0A9P6MVL5"/>
<gene>
    <name evidence="10" type="primary">ATG26_1</name>
    <name evidence="10" type="ORF">BGZ80_010487</name>
</gene>
<dbReference type="EMBL" id="JAAAID010000734">
    <property type="protein sequence ID" value="KAG0014360.1"/>
    <property type="molecule type" value="Genomic_DNA"/>
</dbReference>
<feature type="region of interest" description="Disordered" evidence="8">
    <location>
        <begin position="1052"/>
        <end position="1118"/>
    </location>
</feature>
<dbReference type="Gene3D" id="3.40.50.2000">
    <property type="entry name" value="Glycogen Phosphorylase B"/>
    <property type="match status" value="2"/>
</dbReference>
<dbReference type="GO" id="GO:0016125">
    <property type="term" value="P:sterol metabolic process"/>
    <property type="evidence" value="ECO:0007669"/>
    <property type="project" value="TreeGrafter"/>
</dbReference>
<feature type="compositionally biased region" description="Basic and acidic residues" evidence="8">
    <location>
        <begin position="1080"/>
        <end position="1094"/>
    </location>
</feature>
<feature type="region of interest" description="Disordered" evidence="8">
    <location>
        <begin position="1135"/>
        <end position="1161"/>
    </location>
</feature>
<name>A0A9P6MVL5_9FUNG</name>
<sequence>MIKQVQMRMTSKRSPVSFEKRLDILQMRTLSEDVVQMEGFFSKKSRRTMTFSTFWFILKNDVLSSYADQSDVYYPIKSIDLKEAISVELSHKDELTFYVYTKSKKHTFKTDSELTRMDWAKAIQKSIFHAKMNEDSVKISVPLANILAADINRTSVAETIRLTIIDSDESNSEMFFAHFDDASKTLAELNSQVDQYQAGGKATDSTAPAENIKFFNSTLLDIYDSPLKSFASESPENPPTTPTLGNFLETPRPTSAFSKLNPLKCLHSMEASSIETLSAPSSPRASSEFGRENEVDDGKEGRREGKGDQRSATFLLREAASRIVDKAGDLARISSSGGNAELDDQSEEFFRKEFSLPGEDLSETFSGYLLRVLPLNGRIYLSDNYICFRSSLYKSSTRLIVPLEDVIHVEKNNGTQFYFHGLTILTKIDEEIFFEFYNKDTCAKVLKALLDRTTPEAQERRKECHAQAFEDTPSVVLDDPMESRVMDSLNLRKKLTLGEATASPPFRSGLKPQKPLHITCLTIGSRGDVQPYIALCKRLIEDGHTCRISTHGDYKEWIESHGIEFGLVGGDPGELIELCVENGMFTVSFIKEGLRKFRGWLDDLLVTAWEACQNTDVLIESPSAMAGIHIAEALEIPYFRAFPFPWTRTRAFPHPFAVPERNLGRGYNYMTFSMIEQVFWKGISHPVNRWRRKTLGLGPSSMERMEAHRVPTLYSWSPSLVPAPIDWHSWVHVTGYWFLDNAEIDWTPPEGLEEFINADPNNKPVYIGFGSMVVSDPEAMTKTIVDAVIKAGVRAIITKGWSDRKSNKAKHMDSPDAMVQNADMAKERIHPDSIFMLQSVPHDWLFPRMAGAVHHGGAGTTAASLHAGIPTVIKPYFGDQNFWAQRIEDAGVGVWCRDLTVKKLSAALTTITTDEKLIKKAQAMGERIRGEDGVGTAIQYLYHDLTIAEENVERKKKNEDYNYRLTHHSSTHSNHSKGSEAKEIVHPDFAHLQHSKTILMAEFEHVRSDDEPLYNHSKPSATEPSPHRDFEEAKDSDRNAEGLAAELEAMKLRGGNASQFNSKGKTGVEDGVQSDDDGDHDQSVSEDNIDKSAGDRSVCSDSSEEEIEINDIPQDAKKRRLRVRKAFRSLASKVKSHLNPSSDSHETIICDRESVVEDQGT</sequence>
<dbReference type="Pfam" id="PF06722">
    <property type="entry name" value="EryCIII-like_C"/>
    <property type="match status" value="1"/>
</dbReference>
<dbReference type="Proteomes" id="UP000703661">
    <property type="component" value="Unassembled WGS sequence"/>
</dbReference>
<dbReference type="EC" id="2.4.1.173" evidence="2"/>
<accession>A0A9P6MVL5</accession>
<evidence type="ECO:0000256" key="5">
    <source>
        <dbReference type="ARBA" id="ARBA00029843"/>
    </source>
</evidence>
<dbReference type="PANTHER" id="PTHR48050">
    <property type="entry name" value="STEROL 3-BETA-GLUCOSYLTRANSFERASE"/>
    <property type="match status" value="1"/>
</dbReference>
<dbReference type="PROSITE" id="PS50003">
    <property type="entry name" value="PH_DOMAIN"/>
    <property type="match status" value="1"/>
</dbReference>
<dbReference type="PANTHER" id="PTHR48050:SF25">
    <property type="entry name" value="STEROL 3-BETA-GLUCOSYLTRANSFERASE"/>
    <property type="match status" value="1"/>
</dbReference>
<dbReference type="Gene3D" id="2.30.29.30">
    <property type="entry name" value="Pleckstrin-homology domain (PH domain)/Phosphotyrosine-binding domain (PTB)"/>
    <property type="match status" value="2"/>
</dbReference>
<dbReference type="Pfam" id="PF02893">
    <property type="entry name" value="GRAM"/>
    <property type="match status" value="1"/>
</dbReference>
<dbReference type="CDD" id="cd03784">
    <property type="entry name" value="GT1_Gtf-like"/>
    <property type="match status" value="1"/>
</dbReference>
<evidence type="ECO:0000259" key="9">
    <source>
        <dbReference type="PROSITE" id="PS50003"/>
    </source>
</evidence>